<keyword evidence="1" id="KW-0813">Transport</keyword>
<evidence type="ECO:0000256" key="2">
    <source>
        <dbReference type="ARBA" id="ARBA00022597"/>
    </source>
</evidence>
<evidence type="ECO:0000313" key="8">
    <source>
        <dbReference type="EMBL" id="VTN08521.1"/>
    </source>
</evidence>
<dbReference type="GO" id="GO:0009401">
    <property type="term" value="P:phosphoenolpyruvate-dependent sugar phosphotransferase system"/>
    <property type="evidence" value="ECO:0007669"/>
    <property type="project" value="UniProtKB-KW"/>
</dbReference>
<dbReference type="Proteomes" id="UP000339249">
    <property type="component" value="Unassembled WGS sequence"/>
</dbReference>
<evidence type="ECO:0000256" key="1">
    <source>
        <dbReference type="ARBA" id="ARBA00022448"/>
    </source>
</evidence>
<sequence length="56" mass="6443">MNKYKNIAVDIVNTIGKDNIASATHCATRLRLQVKDREAIDDEKNSSDRRSERRIL</sequence>
<feature type="active site" description="Phosphocysteine intermediate; for EIIB activity" evidence="6">
    <location>
        <position position="26"/>
    </location>
</feature>
<keyword evidence="4" id="KW-0598">Phosphotransferase system</keyword>
<dbReference type="InterPro" id="IPR001996">
    <property type="entry name" value="PTS_IIB_1"/>
</dbReference>
<dbReference type="InterPro" id="IPR036878">
    <property type="entry name" value="Glu_permease_IIB"/>
</dbReference>
<evidence type="ECO:0000256" key="3">
    <source>
        <dbReference type="ARBA" id="ARBA00022679"/>
    </source>
</evidence>
<organism evidence="8 9">
    <name type="scientific">Raoultella terrigena</name>
    <name type="common">Klebsiella terrigena</name>
    <dbReference type="NCBI Taxonomy" id="577"/>
    <lineage>
        <taxon>Bacteria</taxon>
        <taxon>Pseudomonadati</taxon>
        <taxon>Pseudomonadota</taxon>
        <taxon>Gammaproteobacteria</taxon>
        <taxon>Enterobacterales</taxon>
        <taxon>Enterobacteriaceae</taxon>
        <taxon>Klebsiella/Raoultella group</taxon>
        <taxon>Raoultella</taxon>
    </lineage>
</organism>
<feature type="domain" description="PTS EIIB type-1" evidence="7">
    <location>
        <begin position="4"/>
        <end position="56"/>
    </location>
</feature>
<evidence type="ECO:0000313" key="9">
    <source>
        <dbReference type="Proteomes" id="UP000339249"/>
    </source>
</evidence>
<dbReference type="GO" id="GO:0016301">
    <property type="term" value="F:kinase activity"/>
    <property type="evidence" value="ECO:0007669"/>
    <property type="project" value="UniProtKB-KW"/>
</dbReference>
<evidence type="ECO:0000256" key="5">
    <source>
        <dbReference type="ARBA" id="ARBA00022777"/>
    </source>
</evidence>
<keyword evidence="2" id="KW-0762">Sugar transport</keyword>
<keyword evidence="5" id="KW-0418">Kinase</keyword>
<dbReference type="Pfam" id="PF00367">
    <property type="entry name" value="PTS_EIIB"/>
    <property type="match status" value="1"/>
</dbReference>
<proteinExistence type="predicted"/>
<evidence type="ECO:0000259" key="7">
    <source>
        <dbReference type="PROSITE" id="PS51098"/>
    </source>
</evidence>
<dbReference type="PROSITE" id="PS01035">
    <property type="entry name" value="PTS_EIIB_TYPE_1_CYS"/>
    <property type="match status" value="1"/>
</dbReference>
<dbReference type="InterPro" id="IPR018113">
    <property type="entry name" value="PTrfase_EIIB_Cys"/>
</dbReference>
<name>A0A4U9CT97_RAOTE</name>
<accession>A0A4U9CT97</accession>
<reference evidence="8 9" key="1">
    <citation type="submission" date="2019-04" db="EMBL/GenBank/DDBJ databases">
        <authorList>
            <consortium name="Pathogen Informatics"/>
        </authorList>
    </citation>
    <scope>NUCLEOTIDE SEQUENCE [LARGE SCALE GENOMIC DNA]</scope>
    <source>
        <strain evidence="8 9">NCTC9185</strain>
    </source>
</reference>
<dbReference type="PROSITE" id="PS51098">
    <property type="entry name" value="PTS_EIIB_TYPE_1"/>
    <property type="match status" value="1"/>
</dbReference>
<gene>
    <name evidence="8" type="ORF">NCTC9185_00399</name>
</gene>
<dbReference type="AlphaFoldDB" id="A0A4U9CT97"/>
<evidence type="ECO:0000256" key="4">
    <source>
        <dbReference type="ARBA" id="ARBA00022683"/>
    </source>
</evidence>
<protein>
    <submittedName>
        <fullName evidence="8">PTS system beta-glucoside-specific transporter subunits IIABC</fullName>
    </submittedName>
</protein>
<dbReference type="GO" id="GO:0008982">
    <property type="term" value="F:protein-N(PI)-phosphohistidine-sugar phosphotransferase activity"/>
    <property type="evidence" value="ECO:0007669"/>
    <property type="project" value="InterPro"/>
</dbReference>
<keyword evidence="3" id="KW-0808">Transferase</keyword>
<evidence type="ECO:0000256" key="6">
    <source>
        <dbReference type="PROSITE-ProRule" id="PRU00421"/>
    </source>
</evidence>
<dbReference type="SUPFAM" id="SSF55604">
    <property type="entry name" value="Glucose permease domain IIB"/>
    <property type="match status" value="1"/>
</dbReference>
<dbReference type="EMBL" id="CABDVU010000001">
    <property type="protein sequence ID" value="VTN08521.1"/>
    <property type="molecule type" value="Genomic_DNA"/>
</dbReference>
<dbReference type="Gene3D" id="3.30.1360.60">
    <property type="entry name" value="Glucose permease domain IIB"/>
    <property type="match status" value="1"/>
</dbReference>